<dbReference type="Gene3D" id="3.90.930.12">
    <property type="entry name" value="Ribosomal protein L6, alpha-beta domain"/>
    <property type="match status" value="2"/>
</dbReference>
<dbReference type="EMBL" id="QKYT01000059">
    <property type="protein sequence ID" value="RIA95578.1"/>
    <property type="molecule type" value="Genomic_DNA"/>
</dbReference>
<feature type="domain" description="Large ribosomal subunit protein uL6 alpha-beta" evidence="5">
    <location>
        <begin position="159"/>
        <end position="230"/>
    </location>
</feature>
<feature type="domain" description="Large ribosomal subunit protein uL6 alpha-beta" evidence="5">
    <location>
        <begin position="78"/>
        <end position="150"/>
    </location>
</feature>
<comment type="similarity">
    <text evidence="1 4">Belongs to the universal ribosomal protein uL6 family.</text>
</comment>
<evidence type="ECO:0000259" key="5">
    <source>
        <dbReference type="Pfam" id="PF00347"/>
    </source>
</evidence>
<sequence>MLLQRISLNNLKSSFITYVSQIVKNDYRNNFFRFQTQPRIKFLSTTQSLASQIGRKPITYPPEVTITHDQTPITKTQVQADLFSTTLTISGPLGTHSMPIKPYVKIIFHDKTNGKNLSVVVKDKNIKQQKQMWGTTRALITNYVIGVSEGYKVLLRFSGVGYRANMEDNKLVLRVGYAHPIIMDIPDGIECITPSPTKIILSGTDKQKVFQFAANIRKHRPPEPYNQKGIFVGDETIKKKLSKKK</sequence>
<name>A0A397TBG9_9GLOM</name>
<keyword evidence="7" id="KW-1185">Reference proteome</keyword>
<dbReference type="Pfam" id="PF00347">
    <property type="entry name" value="Ribosomal_L6"/>
    <property type="match status" value="2"/>
</dbReference>
<gene>
    <name evidence="6" type="ORF">C1645_721294</name>
</gene>
<dbReference type="InterPro" id="IPR020040">
    <property type="entry name" value="Ribosomal_uL6_a/b-dom"/>
</dbReference>
<dbReference type="GO" id="GO:0019843">
    <property type="term" value="F:rRNA binding"/>
    <property type="evidence" value="ECO:0007669"/>
    <property type="project" value="InterPro"/>
</dbReference>
<dbReference type="GO" id="GO:0005762">
    <property type="term" value="C:mitochondrial large ribosomal subunit"/>
    <property type="evidence" value="ECO:0007669"/>
    <property type="project" value="TreeGrafter"/>
</dbReference>
<evidence type="ECO:0000313" key="6">
    <source>
        <dbReference type="EMBL" id="RIA95578.1"/>
    </source>
</evidence>
<evidence type="ECO:0000256" key="4">
    <source>
        <dbReference type="RuleBase" id="RU003869"/>
    </source>
</evidence>
<evidence type="ECO:0000256" key="2">
    <source>
        <dbReference type="ARBA" id="ARBA00022980"/>
    </source>
</evidence>
<dbReference type="InterPro" id="IPR019906">
    <property type="entry name" value="Ribosomal_uL6_bac-type"/>
</dbReference>
<dbReference type="PRINTS" id="PR00059">
    <property type="entry name" value="RIBOSOMALL6"/>
</dbReference>
<evidence type="ECO:0000256" key="1">
    <source>
        <dbReference type="ARBA" id="ARBA00009356"/>
    </source>
</evidence>
<proteinExistence type="inferred from homology"/>
<dbReference type="OrthoDB" id="540873at2759"/>
<evidence type="ECO:0000313" key="7">
    <source>
        <dbReference type="Proteomes" id="UP000265703"/>
    </source>
</evidence>
<dbReference type="GO" id="GO:0006412">
    <property type="term" value="P:translation"/>
    <property type="evidence" value="ECO:0007669"/>
    <property type="project" value="InterPro"/>
</dbReference>
<dbReference type="PANTHER" id="PTHR11655">
    <property type="entry name" value="60S/50S RIBOSOMAL PROTEIN L6/L9"/>
    <property type="match status" value="1"/>
</dbReference>
<evidence type="ECO:0000256" key="3">
    <source>
        <dbReference type="ARBA" id="ARBA00023274"/>
    </source>
</evidence>
<reference evidence="6 7" key="1">
    <citation type="submission" date="2018-06" db="EMBL/GenBank/DDBJ databases">
        <title>Comparative genomics reveals the genomic features of Rhizophagus irregularis, R. cerebriforme, R. diaphanum and Gigaspora rosea, and their symbiotic lifestyle signature.</title>
        <authorList>
            <person name="Morin E."/>
            <person name="San Clemente H."/>
            <person name="Chen E.C.H."/>
            <person name="De La Providencia I."/>
            <person name="Hainaut M."/>
            <person name="Kuo A."/>
            <person name="Kohler A."/>
            <person name="Murat C."/>
            <person name="Tang N."/>
            <person name="Roy S."/>
            <person name="Loubradou J."/>
            <person name="Henrissat B."/>
            <person name="Grigoriev I.V."/>
            <person name="Corradi N."/>
            <person name="Roux C."/>
            <person name="Martin F.M."/>
        </authorList>
    </citation>
    <scope>NUCLEOTIDE SEQUENCE [LARGE SCALE GENOMIC DNA]</scope>
    <source>
        <strain evidence="6 7">DAOM 227022</strain>
    </source>
</reference>
<keyword evidence="2 4" id="KW-0689">Ribosomal protein</keyword>
<dbReference type="PANTHER" id="PTHR11655:SF14">
    <property type="entry name" value="LARGE RIBOSOMAL SUBUNIT PROTEIN UL6M"/>
    <property type="match status" value="1"/>
</dbReference>
<dbReference type="AlphaFoldDB" id="A0A397TBG9"/>
<dbReference type="InterPro" id="IPR000702">
    <property type="entry name" value="Ribosomal_uL6-like"/>
</dbReference>
<dbReference type="STRING" id="658196.A0A397TBG9"/>
<accession>A0A397TBG9</accession>
<dbReference type="GO" id="GO:0003735">
    <property type="term" value="F:structural constituent of ribosome"/>
    <property type="evidence" value="ECO:0007669"/>
    <property type="project" value="InterPro"/>
</dbReference>
<dbReference type="SUPFAM" id="SSF56053">
    <property type="entry name" value="Ribosomal protein L6"/>
    <property type="match status" value="2"/>
</dbReference>
<organism evidence="6 7">
    <name type="scientific">Glomus cerebriforme</name>
    <dbReference type="NCBI Taxonomy" id="658196"/>
    <lineage>
        <taxon>Eukaryota</taxon>
        <taxon>Fungi</taxon>
        <taxon>Fungi incertae sedis</taxon>
        <taxon>Mucoromycota</taxon>
        <taxon>Glomeromycotina</taxon>
        <taxon>Glomeromycetes</taxon>
        <taxon>Glomerales</taxon>
        <taxon>Glomeraceae</taxon>
        <taxon>Glomus</taxon>
    </lineage>
</organism>
<dbReference type="Proteomes" id="UP000265703">
    <property type="component" value="Unassembled WGS sequence"/>
</dbReference>
<dbReference type="InterPro" id="IPR036789">
    <property type="entry name" value="Ribosomal_uL6-like_a/b-dom_sf"/>
</dbReference>
<keyword evidence="3 4" id="KW-0687">Ribonucleoprotein</keyword>
<dbReference type="NCBIfam" id="TIGR03654">
    <property type="entry name" value="L6_bact"/>
    <property type="match status" value="1"/>
</dbReference>
<protein>
    <submittedName>
        <fullName evidence="6">Ribosomal protein L6, alpha-beta domain-containing protein</fullName>
    </submittedName>
</protein>
<comment type="caution">
    <text evidence="6">The sequence shown here is derived from an EMBL/GenBank/DDBJ whole genome shotgun (WGS) entry which is preliminary data.</text>
</comment>